<feature type="non-terminal residue" evidence="11">
    <location>
        <position position="1"/>
    </location>
</feature>
<evidence type="ECO:0000256" key="8">
    <source>
        <dbReference type="ARBA" id="ARBA00023242"/>
    </source>
</evidence>
<evidence type="ECO:0000313" key="11">
    <source>
        <dbReference type="EMBL" id="KAH9826598.1"/>
    </source>
</evidence>
<name>A0A9W7W191_9PEZI</name>
<evidence type="ECO:0000256" key="6">
    <source>
        <dbReference type="ARBA" id="ARBA00022490"/>
    </source>
</evidence>
<evidence type="ECO:0000256" key="9">
    <source>
        <dbReference type="SAM" id="MobiDB-lite"/>
    </source>
</evidence>
<reference evidence="11 12" key="2">
    <citation type="journal article" date="2021" name="Curr. Genet.">
        <title>Genetic response to nitrogen starvation in the aggressive Eucalyptus foliar pathogen Teratosphaeria destructans.</title>
        <authorList>
            <person name="Havenga M."/>
            <person name="Wingfield B.D."/>
            <person name="Wingfield M.J."/>
            <person name="Dreyer L.L."/>
            <person name="Roets F."/>
            <person name="Aylward J."/>
        </authorList>
    </citation>
    <scope>NUCLEOTIDE SEQUENCE [LARGE SCALE GENOMIC DNA]</scope>
    <source>
        <strain evidence="11">CMW44962</strain>
    </source>
</reference>
<feature type="region of interest" description="Disordered" evidence="9">
    <location>
        <begin position="10"/>
        <end position="73"/>
    </location>
</feature>
<dbReference type="InterPro" id="IPR036390">
    <property type="entry name" value="WH_DNA-bd_sf"/>
</dbReference>
<comment type="similarity">
    <text evidence="3">Belongs to the CSN2 family.</text>
</comment>
<dbReference type="FunFam" id="1.25.40.570:FF:000006">
    <property type="entry name" value="COP9 signalosome complex subunit 2"/>
    <property type="match status" value="1"/>
</dbReference>
<dbReference type="GO" id="GO:0005737">
    <property type="term" value="C:cytoplasm"/>
    <property type="evidence" value="ECO:0007669"/>
    <property type="project" value="UniProtKB-SubCell"/>
</dbReference>
<organism evidence="11 12">
    <name type="scientific">Teratosphaeria destructans</name>
    <dbReference type="NCBI Taxonomy" id="418781"/>
    <lineage>
        <taxon>Eukaryota</taxon>
        <taxon>Fungi</taxon>
        <taxon>Dikarya</taxon>
        <taxon>Ascomycota</taxon>
        <taxon>Pezizomycotina</taxon>
        <taxon>Dothideomycetes</taxon>
        <taxon>Dothideomycetidae</taxon>
        <taxon>Mycosphaerellales</taxon>
        <taxon>Teratosphaeriaceae</taxon>
        <taxon>Teratosphaeria</taxon>
    </lineage>
</organism>
<dbReference type="Proteomes" id="UP001138500">
    <property type="component" value="Unassembled WGS sequence"/>
</dbReference>
<dbReference type="SMART" id="SM00088">
    <property type="entry name" value="PINT"/>
    <property type="match status" value="1"/>
</dbReference>
<proteinExistence type="inferred from homology"/>
<dbReference type="InterPro" id="IPR050871">
    <property type="entry name" value="26S_Proteasome/COP9_Components"/>
</dbReference>
<comment type="subunit">
    <text evidence="4">Component of the COP9 signalosome (CSN) complex.</text>
</comment>
<evidence type="ECO:0000256" key="7">
    <source>
        <dbReference type="ARBA" id="ARBA00022790"/>
    </source>
</evidence>
<feature type="compositionally biased region" description="Acidic residues" evidence="9">
    <location>
        <begin position="45"/>
        <end position="73"/>
    </location>
</feature>
<dbReference type="InterPro" id="IPR000717">
    <property type="entry name" value="PCI_dom"/>
</dbReference>
<evidence type="ECO:0000313" key="12">
    <source>
        <dbReference type="Proteomes" id="UP001138500"/>
    </source>
</evidence>
<feature type="compositionally biased region" description="Polar residues" evidence="9">
    <location>
        <begin position="14"/>
        <end position="29"/>
    </location>
</feature>
<gene>
    <name evidence="11" type="ORF">Tdes44962_MAKER00562</name>
</gene>
<evidence type="ECO:0000259" key="10">
    <source>
        <dbReference type="PROSITE" id="PS50250"/>
    </source>
</evidence>
<dbReference type="Pfam" id="PF01399">
    <property type="entry name" value="PCI"/>
    <property type="match status" value="1"/>
</dbReference>
<dbReference type="SUPFAM" id="SSF46785">
    <property type="entry name" value="Winged helix' DNA-binding domain"/>
    <property type="match status" value="1"/>
</dbReference>
<dbReference type="AlphaFoldDB" id="A0A9W7W191"/>
<keyword evidence="7" id="KW-0736">Signalosome</keyword>
<keyword evidence="6" id="KW-0963">Cytoplasm</keyword>
<protein>
    <recommendedName>
        <fullName evidence="5">COP9 signalosome complex subunit 2</fullName>
    </recommendedName>
</protein>
<dbReference type="PROSITE" id="PS50250">
    <property type="entry name" value="PCI"/>
    <property type="match status" value="1"/>
</dbReference>
<keyword evidence="12" id="KW-1185">Reference proteome</keyword>
<dbReference type="GO" id="GO:0008180">
    <property type="term" value="C:COP9 signalosome"/>
    <property type="evidence" value="ECO:0007669"/>
    <property type="project" value="UniProtKB-KW"/>
</dbReference>
<dbReference type="PANTHER" id="PTHR10678">
    <property type="entry name" value="26S PROTEASOME NON-ATPASE REGULATORY SUBUNIT 11/COP9 SIGNALOSOME COMPLEX SUBUNIT 2"/>
    <property type="match status" value="1"/>
</dbReference>
<comment type="subcellular location">
    <subcellularLocation>
        <location evidence="2">Cytoplasm</location>
    </subcellularLocation>
    <subcellularLocation>
        <location evidence="1">Nucleus</location>
    </subcellularLocation>
</comment>
<dbReference type="Gene3D" id="1.25.40.570">
    <property type="match status" value="1"/>
</dbReference>
<feature type="region of interest" description="Disordered" evidence="9">
    <location>
        <begin position="527"/>
        <end position="550"/>
    </location>
</feature>
<evidence type="ECO:0000256" key="3">
    <source>
        <dbReference type="ARBA" id="ARBA00009318"/>
    </source>
</evidence>
<comment type="caution">
    <text evidence="11">The sequence shown here is derived from an EMBL/GenBank/DDBJ whole genome shotgun (WGS) entry which is preliminary data.</text>
</comment>
<evidence type="ECO:0000256" key="5">
    <source>
        <dbReference type="ARBA" id="ARBA00014879"/>
    </source>
</evidence>
<accession>A0A9W7W191</accession>
<dbReference type="EMBL" id="RIBY02001978">
    <property type="protein sequence ID" value="KAH9826598.1"/>
    <property type="molecule type" value="Genomic_DNA"/>
</dbReference>
<evidence type="ECO:0000256" key="1">
    <source>
        <dbReference type="ARBA" id="ARBA00004123"/>
    </source>
</evidence>
<dbReference type="SMART" id="SM00753">
    <property type="entry name" value="PAM"/>
    <property type="match status" value="1"/>
</dbReference>
<keyword evidence="8" id="KW-0539">Nucleus</keyword>
<dbReference type="OrthoDB" id="194139at2759"/>
<reference evidence="11 12" key="1">
    <citation type="journal article" date="2018" name="IMA Fungus">
        <title>IMA Genome-F 10: Nine draft genome sequences of Claviceps purpurea s.lat., including C. arundinis, C. humidiphila, and C. cf. spartinae, pseudomolecules for the pitch canker pathogen Fusarium circinatum, draft genome of Davidsoniella eucalypti, Grosmannia galeiformis, Quambalaria eucalypti, and Teratosphaeria destructans.</title>
        <authorList>
            <person name="Wingfield B.D."/>
            <person name="Liu M."/>
            <person name="Nguyen H.D."/>
            <person name="Lane F.A."/>
            <person name="Morgan S.W."/>
            <person name="De Vos L."/>
            <person name="Wilken P.M."/>
            <person name="Duong T.A."/>
            <person name="Aylward J."/>
            <person name="Coetzee M.P."/>
            <person name="Dadej K."/>
            <person name="De Beer Z.W."/>
            <person name="Findlay W."/>
            <person name="Havenga M."/>
            <person name="Kolarik M."/>
            <person name="Menzies J.G."/>
            <person name="Naidoo K."/>
            <person name="Pochopski O."/>
            <person name="Shoukouhi P."/>
            <person name="Santana Q.C."/>
            <person name="Seifert K.A."/>
            <person name="Soal N."/>
            <person name="Steenkamp E.T."/>
            <person name="Tatham C.T."/>
            <person name="van der Nest M.A."/>
            <person name="Wingfield M.J."/>
        </authorList>
    </citation>
    <scope>NUCLEOTIDE SEQUENCE [LARGE SCALE GENOMIC DNA]</scope>
    <source>
        <strain evidence="11">CMW44962</strain>
    </source>
</reference>
<feature type="domain" description="PCI" evidence="10">
    <location>
        <begin position="302"/>
        <end position="470"/>
    </location>
</feature>
<evidence type="ECO:0000256" key="4">
    <source>
        <dbReference type="ARBA" id="ARBA00011098"/>
    </source>
</evidence>
<evidence type="ECO:0000256" key="2">
    <source>
        <dbReference type="ARBA" id="ARBA00004496"/>
    </source>
</evidence>
<sequence length="550" mass="62100">TAFCKHDFIDPATTGKNSVNQKTSLPQRRQSIDRPIPTATPYTMSDDDDFMQDSDNENYDFEYDDDEGDEDNEASVDVENKYYNAKQMKADDPEDAIEEFLGVPALESEKGDWGFKGLKQAIKLEFKLGRYDKAVEHYTELLTYVKSAVTRNYSEKSINNMLDFIEKNAEDEAANDCMEKFYSQTLESFQATNNERLWLSTNTKLARLWLAQKDYSRLTEKCRELHKACQREDGSDDPSKGTYSMEAYALEIQMYAETRNNKRLKGLYERALQVKSAVPHPKIMGVIRECGGKMYMSEGKSTQGNWKMAQSDFFESFRNYDEAGSLQRIQVLKYLVLTTMLMGSDINPFESQETKPYKNDPRIAAMTELVDAYQRDDIHQYENVLKKNQDLLADPFIAENIDEVTRNMRTKAVVKLVAPYTRFRLDFIAKKLDIDLDEVQDIVGFLIMDQKLRGKINQDAGTVEIESRADQDRMHAVADWTTAIRSLASFVLNEGEGFKNEDSGSSPMGAGGVGLTAASDILNIAAQGRGGGPGGGKRKGRVAFGGRALG</sequence>